<comment type="caution">
    <text evidence="3">The sequence shown here is derived from an EMBL/GenBank/DDBJ whole genome shotgun (WGS) entry which is preliminary data.</text>
</comment>
<dbReference type="AlphaFoldDB" id="A0A507FJ05"/>
<dbReference type="PROSITE" id="PS50263">
    <property type="entry name" value="CN_HYDROLASE"/>
    <property type="match status" value="1"/>
</dbReference>
<evidence type="ECO:0000313" key="4">
    <source>
        <dbReference type="Proteomes" id="UP000320333"/>
    </source>
</evidence>
<dbReference type="PANTHER" id="PTHR46044:SF1">
    <property type="entry name" value="CN HYDROLASE DOMAIN-CONTAINING PROTEIN"/>
    <property type="match status" value="1"/>
</dbReference>
<dbReference type="CDD" id="cd07564">
    <property type="entry name" value="nitrilases_CHs"/>
    <property type="match status" value="1"/>
</dbReference>
<dbReference type="GO" id="GO:0000257">
    <property type="term" value="F:nitrilase activity"/>
    <property type="evidence" value="ECO:0007669"/>
    <property type="project" value="UniProtKB-ARBA"/>
</dbReference>
<dbReference type="Pfam" id="PF00795">
    <property type="entry name" value="CN_hydrolase"/>
    <property type="match status" value="1"/>
</dbReference>
<protein>
    <recommendedName>
        <fullName evidence="2">CN hydrolase domain-containing protein</fullName>
    </recommendedName>
</protein>
<proteinExistence type="inferred from homology"/>
<dbReference type="GO" id="GO:0016836">
    <property type="term" value="F:hydro-lyase activity"/>
    <property type="evidence" value="ECO:0007669"/>
    <property type="project" value="UniProtKB-ARBA"/>
</dbReference>
<comment type="similarity">
    <text evidence="1">Belongs to the carbon-nitrogen hydrolase superfamily. Nitrilase family.</text>
</comment>
<dbReference type="PANTHER" id="PTHR46044">
    <property type="entry name" value="NITRILASE"/>
    <property type="match status" value="1"/>
</dbReference>
<dbReference type="InterPro" id="IPR036526">
    <property type="entry name" value="C-N_Hydrolase_sf"/>
</dbReference>
<evidence type="ECO:0000259" key="2">
    <source>
        <dbReference type="PROSITE" id="PS50263"/>
    </source>
</evidence>
<name>A0A507FJ05_9FUNG</name>
<dbReference type="PROSITE" id="PS00921">
    <property type="entry name" value="NITRIL_CHT_2"/>
    <property type="match status" value="1"/>
</dbReference>
<feature type="domain" description="CN hydrolase" evidence="2">
    <location>
        <begin position="4"/>
        <end position="304"/>
    </location>
</feature>
<keyword evidence="4" id="KW-1185">Reference proteome</keyword>
<dbReference type="STRING" id="246404.A0A507FJ05"/>
<dbReference type="InterPro" id="IPR000132">
    <property type="entry name" value="Nitrilase/CN_hydratase_CS"/>
</dbReference>
<dbReference type="OrthoDB" id="10250282at2759"/>
<dbReference type="Gene3D" id="3.60.110.10">
    <property type="entry name" value="Carbon-nitrogen hydrolase"/>
    <property type="match status" value="1"/>
</dbReference>
<accession>A0A507FJ05</accession>
<organism evidence="3 4">
    <name type="scientific">Chytriomyces confervae</name>
    <dbReference type="NCBI Taxonomy" id="246404"/>
    <lineage>
        <taxon>Eukaryota</taxon>
        <taxon>Fungi</taxon>
        <taxon>Fungi incertae sedis</taxon>
        <taxon>Chytridiomycota</taxon>
        <taxon>Chytridiomycota incertae sedis</taxon>
        <taxon>Chytridiomycetes</taxon>
        <taxon>Chytridiales</taxon>
        <taxon>Chytriomycetaceae</taxon>
        <taxon>Chytriomyces</taxon>
    </lineage>
</organism>
<gene>
    <name evidence="3" type="ORF">CcCBS67573_g03445</name>
</gene>
<sequence>MPRFCIAAVQDAPVAFDLEASLSKLEALTVTAAEAARSQPDAANLALPVVVVFPEAFLSAYPRDHDFGARIGSRTDEGRAWFRKYIESAVPVSDVEGPIMSRIRAAARNNNVVLVVGVVERCDGPVSGPERGTYGSSNKGGFGTLYCTSLTISNTGELLSVHRKLMPTASERLVWGQGDGADIRVVDTIVGRVGGCICWENYMPMQRMALYSMGVEVYVAPTADSRESWTSTMRHIASEGRCFVVGCNQYAERQDYPGEYPGLHGMNSTDVVTLGGSVIVGPLGNVLAGPLFGERGILCAVVDKDRIHEAKMDFDPVGHYARPDVFKLVVDTKSKPVADLTQGV</sequence>
<dbReference type="InterPro" id="IPR003010">
    <property type="entry name" value="C-N_Hydrolase"/>
</dbReference>
<dbReference type="SUPFAM" id="SSF56317">
    <property type="entry name" value="Carbon-nitrogen hydrolase"/>
    <property type="match status" value="1"/>
</dbReference>
<dbReference type="InterPro" id="IPR044149">
    <property type="entry name" value="Nitrilases_CHs"/>
</dbReference>
<reference evidence="3 4" key="1">
    <citation type="journal article" date="2019" name="Sci. Rep.">
        <title>Comparative genomics of chytrid fungi reveal insights into the obligate biotrophic and pathogenic lifestyle of Synchytrium endobioticum.</title>
        <authorList>
            <person name="van de Vossenberg B.T.L.H."/>
            <person name="Warris S."/>
            <person name="Nguyen H.D.T."/>
            <person name="van Gent-Pelzer M.P.E."/>
            <person name="Joly D.L."/>
            <person name="van de Geest H.C."/>
            <person name="Bonants P.J.M."/>
            <person name="Smith D.S."/>
            <person name="Levesque C.A."/>
            <person name="van der Lee T.A.J."/>
        </authorList>
    </citation>
    <scope>NUCLEOTIDE SEQUENCE [LARGE SCALE GENOMIC DNA]</scope>
    <source>
        <strain evidence="3 4">CBS 675.73</strain>
    </source>
</reference>
<evidence type="ECO:0000256" key="1">
    <source>
        <dbReference type="ARBA" id="ARBA00008129"/>
    </source>
</evidence>
<evidence type="ECO:0000313" key="3">
    <source>
        <dbReference type="EMBL" id="TPX75286.1"/>
    </source>
</evidence>
<dbReference type="EMBL" id="QEAP01000087">
    <property type="protein sequence ID" value="TPX75286.1"/>
    <property type="molecule type" value="Genomic_DNA"/>
</dbReference>
<dbReference type="Proteomes" id="UP000320333">
    <property type="component" value="Unassembled WGS sequence"/>
</dbReference>